<dbReference type="InterPro" id="IPR029045">
    <property type="entry name" value="ClpP/crotonase-like_dom_sf"/>
</dbReference>
<feature type="active site" evidence="8">
    <location>
        <position position="118"/>
    </location>
</feature>
<organism evidence="13">
    <name type="scientific">Kitasatospora camelliae</name>
    <dbReference type="NCBI Taxonomy" id="3156397"/>
    <lineage>
        <taxon>Bacteria</taxon>
        <taxon>Bacillati</taxon>
        <taxon>Actinomycetota</taxon>
        <taxon>Actinomycetes</taxon>
        <taxon>Kitasatosporales</taxon>
        <taxon>Streptomycetaceae</taxon>
        <taxon>Kitasatospora</taxon>
    </lineage>
</organism>
<comment type="subunit">
    <text evidence="7">Fourteen ClpP subunits assemble into 2 heptameric rings which stack back to back to give a disk-like structure with a central cavity, resembling the structure of eukaryotic proteasomes.</text>
</comment>
<dbReference type="InterPro" id="IPR023562">
    <property type="entry name" value="ClpP/TepA"/>
</dbReference>
<dbReference type="PROSITE" id="PS00381">
    <property type="entry name" value="CLP_PROTEASE_SER"/>
    <property type="match status" value="1"/>
</dbReference>
<feature type="active site" evidence="7 9">
    <location>
        <position position="143"/>
    </location>
</feature>
<comment type="function">
    <text evidence="7 11">Cleaves peptides in various proteins in a process that requires ATP hydrolysis. Has a chymotrypsin-like activity. Plays a major role in the degradation of misfolded proteins.</text>
</comment>
<dbReference type="Gene3D" id="3.90.226.10">
    <property type="entry name" value="2-enoyl-CoA Hydratase, Chain A, domain 1"/>
    <property type="match status" value="1"/>
</dbReference>
<accession>A0AAU8JUI0</accession>
<name>A0AAU8JUI0_9ACTN</name>
<dbReference type="NCBIfam" id="NF001368">
    <property type="entry name" value="PRK00277.1"/>
    <property type="match status" value="1"/>
</dbReference>
<feature type="active site" description="Nucleophile" evidence="7">
    <location>
        <position position="118"/>
    </location>
</feature>
<dbReference type="SUPFAM" id="SSF52096">
    <property type="entry name" value="ClpP/crotonase"/>
    <property type="match status" value="1"/>
</dbReference>
<evidence type="ECO:0000256" key="2">
    <source>
        <dbReference type="ARBA" id="ARBA00022490"/>
    </source>
</evidence>
<evidence type="ECO:0000256" key="12">
    <source>
        <dbReference type="RuleBase" id="RU003567"/>
    </source>
</evidence>
<protein>
    <recommendedName>
        <fullName evidence="7 12">ATP-dependent Clp protease proteolytic subunit</fullName>
        <ecNumber evidence="7 10">3.4.21.92</ecNumber>
    </recommendedName>
    <alternativeName>
        <fullName evidence="7">Endopeptidase Clp</fullName>
    </alternativeName>
</protein>
<dbReference type="EC" id="3.4.21.92" evidence="7 10"/>
<evidence type="ECO:0000256" key="4">
    <source>
        <dbReference type="ARBA" id="ARBA00022801"/>
    </source>
</evidence>
<dbReference type="EMBL" id="CP159872">
    <property type="protein sequence ID" value="XCM79607.1"/>
    <property type="molecule type" value="Genomic_DNA"/>
</dbReference>
<comment type="similarity">
    <text evidence="1 7 12">Belongs to the peptidase S14 family.</text>
</comment>
<dbReference type="HAMAP" id="MF_00444">
    <property type="entry name" value="ClpP"/>
    <property type="match status" value="1"/>
</dbReference>
<dbReference type="KEGG" id="kcm:ABWK59_12045"/>
<dbReference type="GO" id="GO:0051117">
    <property type="term" value="F:ATPase binding"/>
    <property type="evidence" value="ECO:0007669"/>
    <property type="project" value="TreeGrafter"/>
</dbReference>
<evidence type="ECO:0000256" key="11">
    <source>
        <dbReference type="RuleBase" id="RU000550"/>
    </source>
</evidence>
<comment type="subcellular location">
    <subcellularLocation>
        <location evidence="7">Cytoplasm</location>
    </subcellularLocation>
</comment>
<sequence length="220" mass="24597">MNIPSLSSAKARLEDMRAEGRYIVPRFVERTSQGIREYDPYAKLFEERIIFLGSQVDDVSANDIMAQLLCLESMDPDRDIQVYINSPGGSFTALTAIYDTMQFVKPDIQTVCMGQAASAAAVLLAAGTPGKRTALPNARILIHQPYTETGRGQVSDLEIQANEILRMREQLETMLSKHSNKPIEQVRDDIERDKILTAEEALEYGLIDQIISTRKTSLTD</sequence>
<evidence type="ECO:0000256" key="6">
    <source>
        <dbReference type="ARBA" id="ARBA00034021"/>
    </source>
</evidence>
<dbReference type="GO" id="GO:0005737">
    <property type="term" value="C:cytoplasm"/>
    <property type="evidence" value="ECO:0007669"/>
    <property type="project" value="UniProtKB-SubCell"/>
</dbReference>
<dbReference type="RefSeq" id="WP_354640393.1">
    <property type="nucleotide sequence ID" value="NZ_CP159872.1"/>
</dbReference>
<evidence type="ECO:0000256" key="9">
    <source>
        <dbReference type="PROSITE-ProRule" id="PRU10086"/>
    </source>
</evidence>
<dbReference type="GO" id="GO:0009368">
    <property type="term" value="C:endopeptidase Clp complex"/>
    <property type="evidence" value="ECO:0007669"/>
    <property type="project" value="TreeGrafter"/>
</dbReference>
<dbReference type="Pfam" id="PF00574">
    <property type="entry name" value="CLP_protease"/>
    <property type="match status" value="1"/>
</dbReference>
<dbReference type="InterPro" id="IPR018215">
    <property type="entry name" value="ClpP_Ser_AS"/>
</dbReference>
<evidence type="ECO:0000256" key="10">
    <source>
        <dbReference type="RuleBase" id="RU000549"/>
    </source>
</evidence>
<keyword evidence="3 7" id="KW-0645">Protease</keyword>
<dbReference type="GO" id="GO:0006515">
    <property type="term" value="P:protein quality control for misfolded or incompletely synthesized proteins"/>
    <property type="evidence" value="ECO:0007669"/>
    <property type="project" value="TreeGrafter"/>
</dbReference>
<evidence type="ECO:0000256" key="8">
    <source>
        <dbReference type="PROSITE-ProRule" id="PRU10085"/>
    </source>
</evidence>
<evidence type="ECO:0000256" key="1">
    <source>
        <dbReference type="ARBA" id="ARBA00007039"/>
    </source>
</evidence>
<dbReference type="GO" id="GO:0004176">
    <property type="term" value="F:ATP-dependent peptidase activity"/>
    <property type="evidence" value="ECO:0007669"/>
    <property type="project" value="InterPro"/>
</dbReference>
<gene>
    <name evidence="7" type="primary">clpP</name>
    <name evidence="13" type="ORF">ABWK59_12045</name>
</gene>
<dbReference type="NCBIfam" id="NF009205">
    <property type="entry name" value="PRK12553.1"/>
    <property type="match status" value="1"/>
</dbReference>
<evidence type="ECO:0000313" key="13">
    <source>
        <dbReference type="EMBL" id="XCM79607.1"/>
    </source>
</evidence>
<evidence type="ECO:0000256" key="3">
    <source>
        <dbReference type="ARBA" id="ARBA00022670"/>
    </source>
</evidence>
<dbReference type="GO" id="GO:0004252">
    <property type="term" value="F:serine-type endopeptidase activity"/>
    <property type="evidence" value="ECO:0007669"/>
    <property type="project" value="UniProtKB-UniRule"/>
</dbReference>
<comment type="catalytic activity">
    <reaction evidence="6 7 9">
        <text>Hydrolysis of proteins to small peptides in the presence of ATP and magnesium. alpha-casein is the usual test substrate. In the absence of ATP, only oligopeptides shorter than five residues are hydrolyzed (such as succinyl-Leu-Tyr-|-NHMec, and Leu-Tyr-Leu-|-Tyr-Trp, in which cleavage of the -Tyr-|-Leu- and -Tyr-|-Trp bonds also occurs).</text>
        <dbReference type="EC" id="3.4.21.92"/>
    </reaction>
</comment>
<keyword evidence="5 7" id="KW-0720">Serine protease</keyword>
<dbReference type="InterPro" id="IPR001907">
    <property type="entry name" value="ClpP"/>
</dbReference>
<dbReference type="PANTHER" id="PTHR10381">
    <property type="entry name" value="ATP-DEPENDENT CLP PROTEASE PROTEOLYTIC SUBUNIT"/>
    <property type="match status" value="1"/>
</dbReference>
<dbReference type="PROSITE" id="PS00382">
    <property type="entry name" value="CLP_PROTEASE_HIS"/>
    <property type="match status" value="1"/>
</dbReference>
<proteinExistence type="inferred from homology"/>
<dbReference type="FunFam" id="3.90.226.10:FF:000002">
    <property type="entry name" value="ATP-dependent Clp protease proteolytic subunit"/>
    <property type="match status" value="1"/>
</dbReference>
<dbReference type="AlphaFoldDB" id="A0AAU8JUI0"/>
<dbReference type="CDD" id="cd07017">
    <property type="entry name" value="S14_ClpP_2"/>
    <property type="match status" value="1"/>
</dbReference>
<evidence type="ECO:0000256" key="5">
    <source>
        <dbReference type="ARBA" id="ARBA00022825"/>
    </source>
</evidence>
<dbReference type="PRINTS" id="PR00127">
    <property type="entry name" value="CLPPROTEASEP"/>
</dbReference>
<reference evidence="13" key="1">
    <citation type="submission" date="2024-06" db="EMBL/GenBank/DDBJ databases">
        <title>The genome sequences of Kitasatospora sp. strain HUAS MG31.</title>
        <authorList>
            <person name="Mo P."/>
        </authorList>
    </citation>
    <scope>NUCLEOTIDE SEQUENCE</scope>
    <source>
        <strain evidence="13">HUAS MG31</strain>
    </source>
</reference>
<evidence type="ECO:0000256" key="7">
    <source>
        <dbReference type="HAMAP-Rule" id="MF_00444"/>
    </source>
</evidence>
<dbReference type="InterPro" id="IPR033135">
    <property type="entry name" value="ClpP_His_AS"/>
</dbReference>
<keyword evidence="4 7" id="KW-0378">Hydrolase</keyword>
<dbReference type="PANTHER" id="PTHR10381:SF26">
    <property type="entry name" value="ATP-DEPENDENT CLP PROTEASE PROTEOLYTIC SUBUNIT-LIKE-RELATED"/>
    <property type="match status" value="1"/>
</dbReference>
<keyword evidence="2 7" id="KW-0963">Cytoplasm</keyword>